<name>A0A410P764_VELA1</name>
<dbReference type="GO" id="GO:0016987">
    <property type="term" value="F:sigma factor activity"/>
    <property type="evidence" value="ECO:0007669"/>
    <property type="project" value="UniProtKB-KW"/>
</dbReference>
<proteinExistence type="predicted"/>
<dbReference type="InterPro" id="IPR013325">
    <property type="entry name" value="RNA_pol_sigma_r2"/>
</dbReference>
<protein>
    <recommendedName>
        <fullName evidence="5">RNA polymerase sigma-70 region 2 domain-containing protein</fullName>
    </recommendedName>
</protein>
<dbReference type="PANTHER" id="PTHR30385">
    <property type="entry name" value="SIGMA FACTOR F FLAGELLAR"/>
    <property type="match status" value="1"/>
</dbReference>
<dbReference type="SUPFAM" id="SSF88946">
    <property type="entry name" value="Sigma2 domain of RNA polymerase sigma factors"/>
    <property type="match status" value="1"/>
</dbReference>
<keyword evidence="4" id="KW-0804">Transcription</keyword>
<feature type="domain" description="RNA polymerase sigma-70 region 2" evidence="5">
    <location>
        <begin position="35"/>
        <end position="81"/>
    </location>
</feature>
<gene>
    <name evidence="6" type="ORF">BU251_09310</name>
</gene>
<evidence type="ECO:0000256" key="4">
    <source>
        <dbReference type="ARBA" id="ARBA00023163"/>
    </source>
</evidence>
<dbReference type="RefSeq" id="WP_128700873.1">
    <property type="nucleotide sequence ID" value="NZ_CP019384.1"/>
</dbReference>
<sequence length="190" mass="22341">MSLNYGGLFESWEIAVAKKVINDYRKERTYLAREGLDDLLQECLMRWLDVRDRYDTKRGASKRTYMAEVVRNMLINLAEKASADKRKAIYESVSLDEPFNDNEDEPALKDKLTESDDVLPQIKSELKLELSRIYQKLTPQQQKLCKLLGEEGLTISEASRQLNKHRMIIHREIARIRELFEKEGLRDYLK</sequence>
<dbReference type="OrthoDB" id="9783788at2"/>
<organism evidence="6 7">
    <name type="scientific">Velamenicoccus archaeovorus</name>
    <dbReference type="NCBI Taxonomy" id="1930593"/>
    <lineage>
        <taxon>Bacteria</taxon>
        <taxon>Pseudomonadati</taxon>
        <taxon>Candidatus Omnitrophota</taxon>
        <taxon>Candidatus Velamenicoccus</taxon>
    </lineage>
</organism>
<evidence type="ECO:0000259" key="5">
    <source>
        <dbReference type="Pfam" id="PF04542"/>
    </source>
</evidence>
<dbReference type="Gene3D" id="1.20.140.160">
    <property type="match status" value="1"/>
</dbReference>
<dbReference type="AlphaFoldDB" id="A0A410P764"/>
<evidence type="ECO:0000256" key="3">
    <source>
        <dbReference type="ARBA" id="ARBA00023125"/>
    </source>
</evidence>
<evidence type="ECO:0000313" key="7">
    <source>
        <dbReference type="Proteomes" id="UP000287243"/>
    </source>
</evidence>
<evidence type="ECO:0000256" key="2">
    <source>
        <dbReference type="ARBA" id="ARBA00023082"/>
    </source>
</evidence>
<dbReference type="GO" id="GO:0003677">
    <property type="term" value="F:DNA binding"/>
    <property type="evidence" value="ECO:0007669"/>
    <property type="project" value="UniProtKB-KW"/>
</dbReference>
<dbReference type="EMBL" id="CP019384">
    <property type="protein sequence ID" value="QAT17908.1"/>
    <property type="molecule type" value="Genomic_DNA"/>
</dbReference>
<dbReference type="GO" id="GO:0006352">
    <property type="term" value="P:DNA-templated transcription initiation"/>
    <property type="evidence" value="ECO:0007669"/>
    <property type="project" value="InterPro"/>
</dbReference>
<keyword evidence="3" id="KW-0238">DNA-binding</keyword>
<evidence type="ECO:0000256" key="1">
    <source>
        <dbReference type="ARBA" id="ARBA00023015"/>
    </source>
</evidence>
<dbReference type="InterPro" id="IPR007627">
    <property type="entry name" value="RNA_pol_sigma70_r2"/>
</dbReference>
<dbReference type="Proteomes" id="UP000287243">
    <property type="component" value="Chromosome"/>
</dbReference>
<evidence type="ECO:0000313" key="6">
    <source>
        <dbReference type="EMBL" id="QAT17908.1"/>
    </source>
</evidence>
<dbReference type="NCBIfam" id="TIGR02937">
    <property type="entry name" value="sigma70-ECF"/>
    <property type="match status" value="1"/>
</dbReference>
<dbReference type="Pfam" id="PF04542">
    <property type="entry name" value="Sigma70_r2"/>
    <property type="match status" value="1"/>
</dbReference>
<accession>A0A410P764</accession>
<keyword evidence="1" id="KW-0805">Transcription regulation</keyword>
<reference evidence="6 7" key="1">
    <citation type="submission" date="2017-01" db="EMBL/GenBank/DDBJ databases">
        <title>First insights into the biology of 'candidatus Vampirococcus archaeovorus'.</title>
        <authorList>
            <person name="Kizina J."/>
            <person name="Jordan S."/>
            <person name="Stueber K."/>
            <person name="Reinhardt R."/>
            <person name="Harder J."/>
        </authorList>
    </citation>
    <scope>NUCLEOTIDE SEQUENCE [LARGE SCALE GENOMIC DNA]</scope>
    <source>
        <strain evidence="6 7">LiM</strain>
    </source>
</reference>
<keyword evidence="2" id="KW-0731">Sigma factor</keyword>
<keyword evidence="7" id="KW-1185">Reference proteome</keyword>
<dbReference type="InterPro" id="IPR014284">
    <property type="entry name" value="RNA_pol_sigma-70_dom"/>
</dbReference>
<dbReference type="KEGG" id="vai:BU251_09310"/>